<feature type="repeat" description="TPR" evidence="3">
    <location>
        <begin position="699"/>
        <end position="732"/>
    </location>
</feature>
<dbReference type="Gene3D" id="1.25.40.10">
    <property type="entry name" value="Tetratricopeptide repeat domain"/>
    <property type="match status" value="3"/>
</dbReference>
<evidence type="ECO:0000256" key="3">
    <source>
        <dbReference type="PROSITE-ProRule" id="PRU00339"/>
    </source>
</evidence>
<dbReference type="PANTHER" id="PTHR45641:SF19">
    <property type="entry name" value="NEPHROCYSTIN-3"/>
    <property type="match status" value="1"/>
</dbReference>
<dbReference type="SMART" id="SM00028">
    <property type="entry name" value="TPR"/>
    <property type="match status" value="10"/>
</dbReference>
<evidence type="ECO:0000313" key="6">
    <source>
        <dbReference type="Proteomes" id="UP000053372"/>
    </source>
</evidence>
<keyword evidence="2 3" id="KW-0802">TPR repeat</keyword>
<feature type="repeat" description="TPR" evidence="3">
    <location>
        <begin position="447"/>
        <end position="480"/>
    </location>
</feature>
<feature type="repeat" description="TPR" evidence="3">
    <location>
        <begin position="489"/>
        <end position="522"/>
    </location>
</feature>
<dbReference type="InterPro" id="IPR002182">
    <property type="entry name" value="NB-ARC"/>
</dbReference>
<feature type="repeat" description="TPR" evidence="3">
    <location>
        <begin position="741"/>
        <end position="774"/>
    </location>
</feature>
<evidence type="ECO:0000313" key="5">
    <source>
        <dbReference type="EMBL" id="KST62267.1"/>
    </source>
</evidence>
<dbReference type="SUPFAM" id="SSF52540">
    <property type="entry name" value="P-loop containing nucleoside triphosphate hydrolases"/>
    <property type="match status" value="1"/>
</dbReference>
<dbReference type="InterPro" id="IPR011990">
    <property type="entry name" value="TPR-like_helical_dom_sf"/>
</dbReference>
<reference evidence="5 6" key="1">
    <citation type="journal article" date="2015" name="Genome Announc.">
        <title>Draft Genome of the Euendolithic (true boring) Cyanobacterium Mastigocoleus testarum strain BC008.</title>
        <authorList>
            <person name="Guida B.S."/>
            <person name="Garcia-Pichel F."/>
        </authorList>
    </citation>
    <scope>NUCLEOTIDE SEQUENCE [LARGE SCALE GENOMIC DNA]</scope>
    <source>
        <strain evidence="5 6">BC008</strain>
    </source>
</reference>
<comment type="caution">
    <text evidence="5">The sequence shown here is derived from an EMBL/GenBank/DDBJ whole genome shotgun (WGS) entry which is preliminary data.</text>
</comment>
<name>A0A0V7ZCQ6_9CYAN</name>
<dbReference type="Gene3D" id="3.40.50.300">
    <property type="entry name" value="P-loop containing nucleotide triphosphate hydrolases"/>
    <property type="match status" value="1"/>
</dbReference>
<dbReference type="PROSITE" id="PS50005">
    <property type="entry name" value="TPR"/>
    <property type="match status" value="7"/>
</dbReference>
<feature type="repeat" description="TPR" evidence="3">
    <location>
        <begin position="573"/>
        <end position="606"/>
    </location>
</feature>
<accession>A0A0V7ZCQ6</accession>
<dbReference type="PROSITE" id="PS50293">
    <property type="entry name" value="TPR_REGION"/>
    <property type="match status" value="1"/>
</dbReference>
<dbReference type="EMBL" id="LMTZ01000161">
    <property type="protein sequence ID" value="KST62267.1"/>
    <property type="molecule type" value="Genomic_DNA"/>
</dbReference>
<protein>
    <submittedName>
        <fullName evidence="5">NB-ARC domain-containing protein</fullName>
    </submittedName>
</protein>
<dbReference type="Proteomes" id="UP000053372">
    <property type="component" value="Unassembled WGS sequence"/>
</dbReference>
<dbReference type="InterPro" id="IPR019734">
    <property type="entry name" value="TPR_rpt"/>
</dbReference>
<dbReference type="Pfam" id="PF13424">
    <property type="entry name" value="TPR_12"/>
    <property type="match status" value="4"/>
</dbReference>
<evidence type="ECO:0000256" key="2">
    <source>
        <dbReference type="ARBA" id="ARBA00022803"/>
    </source>
</evidence>
<feature type="repeat" description="TPR" evidence="3">
    <location>
        <begin position="531"/>
        <end position="564"/>
    </location>
</feature>
<dbReference type="InterPro" id="IPR027417">
    <property type="entry name" value="P-loop_NTPase"/>
</dbReference>
<dbReference type="PANTHER" id="PTHR45641">
    <property type="entry name" value="TETRATRICOPEPTIDE REPEAT PROTEIN (AFU_ORTHOLOGUE AFUA_6G03870)"/>
    <property type="match status" value="1"/>
</dbReference>
<gene>
    <name evidence="5" type="ORF">BC008_08730</name>
</gene>
<dbReference type="GO" id="GO:0043531">
    <property type="term" value="F:ADP binding"/>
    <property type="evidence" value="ECO:0007669"/>
    <property type="project" value="InterPro"/>
</dbReference>
<dbReference type="SUPFAM" id="SSF48452">
    <property type="entry name" value="TPR-like"/>
    <property type="match status" value="1"/>
</dbReference>
<feature type="domain" description="NB-ARC" evidence="4">
    <location>
        <begin position="1"/>
        <end position="140"/>
    </location>
</feature>
<dbReference type="Pfam" id="PF13374">
    <property type="entry name" value="TPR_10"/>
    <property type="match status" value="1"/>
</dbReference>
<keyword evidence="1" id="KW-0677">Repeat</keyword>
<dbReference type="AlphaFoldDB" id="A0A0V7ZCQ6"/>
<dbReference type="PRINTS" id="PR00381">
    <property type="entry name" value="KINESINLIGHT"/>
</dbReference>
<feature type="repeat" description="TPR" evidence="3">
    <location>
        <begin position="615"/>
        <end position="648"/>
    </location>
</feature>
<organism evidence="5 6">
    <name type="scientific">Mastigocoleus testarum BC008</name>
    <dbReference type="NCBI Taxonomy" id="371196"/>
    <lineage>
        <taxon>Bacteria</taxon>
        <taxon>Bacillati</taxon>
        <taxon>Cyanobacteriota</taxon>
        <taxon>Cyanophyceae</taxon>
        <taxon>Nostocales</taxon>
        <taxon>Hapalosiphonaceae</taxon>
        <taxon>Mastigocoleus</taxon>
    </lineage>
</organism>
<evidence type="ECO:0000259" key="4">
    <source>
        <dbReference type="Pfam" id="PF00931"/>
    </source>
</evidence>
<evidence type="ECO:0000256" key="1">
    <source>
        <dbReference type="ARBA" id="ARBA00022737"/>
    </source>
</evidence>
<sequence>MGGIGKTELALQYALRYQDNYPGGLCWLQVRGKDLGVQIIDFGRRYLGVNPPDYLELDLEGQVKYCWSHWKEGAALIVLDDVPKYGNFYRENILPYLPPTQSRFKVLMTSRQRPERGIRGIDLDVLSPEAALELLKVLAGSERIEVEIEAAQGLCKWLGYLPLALELVGRYLDNHPTLTLAKVLSRLESKRLAARALLQQEYGNMTAPLGVAAAFELSWVELDEEAQKLGCLLSLFASAPFNWELVEQCLPDTDEEDLEDIRDGYLLKFNLLQLTSQKTYRIHPLVREFLQAKLAQLESALQLKHSFAGVMTAISTKCIAGGIGKKIPETPTSKHIDSVKDAIPHLTEVAENLTSAISDEDLGWVFIGLGKFYQGQGLYRLAEPWYGKYVELIKSRCGENDPKYATSLAWLAFLYEIQGRYSEAEPLYEKGLEMRKQLFERDHPNVASSLNNLALLYYRQGRYSEAEPLYEEGLEMAKRLFEGDHPDVAASLDNLALLYERQRRYSEAEPLYEQAFEMTKRLFGGDHPDVATSLNNLAFIYDSQGRYSEAEPLYKQALEMRKRLFEGDHPDVALSLNNLAALYSAQGRYSEAELLYEEGLEMRKRLFEEDHPDVAVSLDNLAFMYSAQGRYSKAEPLYKQALEIRKRVLGEQHPDVVINLNNLALLYYRQRRYSEAEVLYEEGLEKGKWVLGDDHSNVATSLNNLANLYSSQGRYSEAKPLLQQALELYKRLFGDEHPWVATSLNNLAALYYRQGRYGEAQPLYERALEICKKWLGTEHPNTINVRNNLEYLRRKQKRNRKE</sequence>
<proteinExistence type="predicted"/>
<keyword evidence="6" id="KW-1185">Reference proteome</keyword>
<dbReference type="Pfam" id="PF00931">
    <property type="entry name" value="NB-ARC"/>
    <property type="match status" value="1"/>
</dbReference>